<dbReference type="CDD" id="cd02149">
    <property type="entry name" value="NfsB-like"/>
    <property type="match status" value="1"/>
</dbReference>
<dbReference type="OrthoDB" id="9809288at2"/>
<dbReference type="InterPro" id="IPR029479">
    <property type="entry name" value="Nitroreductase"/>
</dbReference>
<evidence type="ECO:0000256" key="4">
    <source>
        <dbReference type="ARBA" id="ARBA00022643"/>
    </source>
</evidence>
<evidence type="ECO:0000259" key="8">
    <source>
        <dbReference type="Pfam" id="PF00881"/>
    </source>
</evidence>
<dbReference type="GO" id="GO:0046256">
    <property type="term" value="P:2,4,6-trinitrotoluene catabolic process"/>
    <property type="evidence" value="ECO:0007669"/>
    <property type="project" value="TreeGrafter"/>
</dbReference>
<evidence type="ECO:0000256" key="7">
    <source>
        <dbReference type="ARBA" id="ARBA00023027"/>
    </source>
</evidence>
<comment type="similarity">
    <text evidence="2">Belongs to the nitroreductase family.</text>
</comment>
<organism evidence="9 10">
    <name type="scientific">Pantoea rwandensis</name>
    <dbReference type="NCBI Taxonomy" id="1076550"/>
    <lineage>
        <taxon>Bacteria</taxon>
        <taxon>Pseudomonadati</taxon>
        <taxon>Pseudomonadota</taxon>
        <taxon>Gammaproteobacteria</taxon>
        <taxon>Enterobacterales</taxon>
        <taxon>Erwiniaceae</taxon>
        <taxon>Pantoea</taxon>
    </lineage>
</organism>
<accession>A0A1X1D5N8</accession>
<evidence type="ECO:0000256" key="3">
    <source>
        <dbReference type="ARBA" id="ARBA00022630"/>
    </source>
</evidence>
<dbReference type="RefSeq" id="WP_084931768.1">
    <property type="nucleotide sequence ID" value="NZ_MLFR01000001.1"/>
</dbReference>
<dbReference type="InterPro" id="IPR000415">
    <property type="entry name" value="Nitroreductase-like"/>
</dbReference>
<comment type="cofactor">
    <cofactor evidence="1">
        <name>FMN</name>
        <dbReference type="ChEBI" id="CHEBI:58210"/>
    </cofactor>
</comment>
<dbReference type="GO" id="GO:0005829">
    <property type="term" value="C:cytosol"/>
    <property type="evidence" value="ECO:0007669"/>
    <property type="project" value="TreeGrafter"/>
</dbReference>
<keyword evidence="6" id="KW-0560">Oxidoreductase</keyword>
<evidence type="ECO:0000313" key="9">
    <source>
        <dbReference type="EMBL" id="ORM72012.1"/>
    </source>
</evidence>
<protein>
    <submittedName>
        <fullName evidence="9">NAD(P)H nitroreductase</fullName>
    </submittedName>
</protein>
<evidence type="ECO:0000256" key="1">
    <source>
        <dbReference type="ARBA" id="ARBA00001917"/>
    </source>
</evidence>
<evidence type="ECO:0000256" key="5">
    <source>
        <dbReference type="ARBA" id="ARBA00022857"/>
    </source>
</evidence>
<dbReference type="EMBL" id="MLFR01000001">
    <property type="protein sequence ID" value="ORM72012.1"/>
    <property type="molecule type" value="Genomic_DNA"/>
</dbReference>
<dbReference type="NCBIfam" id="NF008275">
    <property type="entry name" value="PRK11053.1"/>
    <property type="match status" value="1"/>
</dbReference>
<keyword evidence="3" id="KW-0285">Flavoprotein</keyword>
<feature type="domain" description="Nitroreductase" evidence="8">
    <location>
        <begin position="7"/>
        <end position="193"/>
    </location>
</feature>
<dbReference type="Pfam" id="PF00881">
    <property type="entry name" value="Nitroreductase"/>
    <property type="match status" value="1"/>
</dbReference>
<evidence type="ECO:0000256" key="2">
    <source>
        <dbReference type="ARBA" id="ARBA00007118"/>
    </source>
</evidence>
<comment type="caution">
    <text evidence="9">The sequence shown here is derived from an EMBL/GenBank/DDBJ whole genome shotgun (WGS) entry which is preliminary data.</text>
</comment>
<gene>
    <name evidence="9" type="ORF">HA51_02855</name>
</gene>
<dbReference type="Proteomes" id="UP000193558">
    <property type="component" value="Unassembled WGS sequence"/>
</dbReference>
<reference evidence="9 10" key="1">
    <citation type="journal article" date="2017" name="Antonie Van Leeuwenhoek">
        <title>Phylogenomic resolution of the bacterial genus Pantoea and its relationship with Erwinia and Tatumella.</title>
        <authorList>
            <person name="Palmer M."/>
            <person name="Steenkamp E.T."/>
            <person name="Coetzee M.P."/>
            <person name="Chan W.Y."/>
            <person name="van Zyl E."/>
            <person name="De Maayer P."/>
            <person name="Coutinho T.A."/>
            <person name="Blom J."/>
            <person name="Smits T.H."/>
            <person name="Duffy B."/>
            <person name="Venter S.N."/>
        </authorList>
    </citation>
    <scope>NUCLEOTIDE SEQUENCE [LARGE SCALE GENOMIC DNA]</scope>
    <source>
        <strain evidence="9 10">LMG 26275</strain>
    </source>
</reference>
<proteinExistence type="inferred from homology"/>
<name>A0A1X1D5N8_9GAMM</name>
<dbReference type="PANTHER" id="PTHR23026:SF125">
    <property type="entry name" value="OXYGEN-INSENSITIVE NAD(P)H NITROREDUCTASE"/>
    <property type="match status" value="1"/>
</dbReference>
<evidence type="ECO:0000313" key="10">
    <source>
        <dbReference type="Proteomes" id="UP000193558"/>
    </source>
</evidence>
<dbReference type="Gene3D" id="3.40.109.10">
    <property type="entry name" value="NADH Oxidase"/>
    <property type="match status" value="1"/>
</dbReference>
<dbReference type="GO" id="GO:0046857">
    <property type="term" value="F:oxidoreductase activity, acting on other nitrogenous compounds as donors, with NAD or NADP as acceptor"/>
    <property type="evidence" value="ECO:0007669"/>
    <property type="project" value="TreeGrafter"/>
</dbReference>
<dbReference type="InterPro" id="IPR050627">
    <property type="entry name" value="Nitroreductase/BluB"/>
</dbReference>
<dbReference type="SUPFAM" id="SSF55469">
    <property type="entry name" value="FMN-dependent nitroreductase-like"/>
    <property type="match status" value="1"/>
</dbReference>
<dbReference type="PANTHER" id="PTHR23026">
    <property type="entry name" value="NADPH NITROREDUCTASE"/>
    <property type="match status" value="1"/>
</dbReference>
<sequence length="217" mass="24118">MTLNDAVARRHTVKAFAGGKILPQEEIETLLNVLRNSPSSVNSQPWHFVVASTPEGRELMAQSTTGAFVYNGPKVLNASHVIALCMRTDLDDAHLQNVLAQEEQDGRFAKPEGKAGQDKSRRGYVDMHRYEQRDVPQWMEKQVYLALGSLLLGAAMLGIDATPMEGFDQRALDQALGLREKGFTSVVLVSLGYRSDEDFNAALPKSRLPREEIFTFI</sequence>
<evidence type="ECO:0000256" key="6">
    <source>
        <dbReference type="ARBA" id="ARBA00023002"/>
    </source>
</evidence>
<keyword evidence="4" id="KW-0288">FMN</keyword>
<keyword evidence="7" id="KW-0520">NAD</keyword>
<dbReference type="AlphaFoldDB" id="A0A1X1D5N8"/>
<keyword evidence="5" id="KW-0521">NADP</keyword>
<dbReference type="InterPro" id="IPR033878">
    <property type="entry name" value="NfsB-like"/>
</dbReference>